<feature type="domain" description="ABC transporter" evidence="9">
    <location>
        <begin position="4"/>
        <end position="241"/>
    </location>
</feature>
<keyword evidence="6 10" id="KW-0067">ATP-binding</keyword>
<dbReference type="GO" id="GO:0005524">
    <property type="term" value="F:ATP binding"/>
    <property type="evidence" value="ECO:0007669"/>
    <property type="project" value="UniProtKB-KW"/>
</dbReference>
<dbReference type="RefSeq" id="WP_084828928.1">
    <property type="nucleotide sequence ID" value="NZ_CM002372.1"/>
</dbReference>
<dbReference type="GO" id="GO:0015424">
    <property type="term" value="F:ABC-type amino acid transporter activity"/>
    <property type="evidence" value="ECO:0007669"/>
    <property type="project" value="InterPro"/>
</dbReference>
<comment type="subcellular location">
    <subcellularLocation>
        <location evidence="1">Cell membrane</location>
        <topology evidence="1">Peripheral membrane protein</topology>
    </subcellularLocation>
</comment>
<dbReference type="InterPro" id="IPR003593">
    <property type="entry name" value="AAA+_ATPase"/>
</dbReference>
<dbReference type="Proteomes" id="UP000024559">
    <property type="component" value="Chromosome"/>
</dbReference>
<evidence type="ECO:0000313" key="10">
    <source>
        <dbReference type="EMBL" id="ETW88851.1"/>
    </source>
</evidence>
<dbReference type="EMBL" id="AZJT01000057">
    <property type="protein sequence ID" value="ETW88851.1"/>
    <property type="molecule type" value="Genomic_DNA"/>
</dbReference>
<dbReference type="HOGENOM" id="CLU_000604_1_22_9"/>
<keyword evidence="4" id="KW-1003">Cell membrane</keyword>
<evidence type="ECO:0000256" key="7">
    <source>
        <dbReference type="ARBA" id="ARBA00022970"/>
    </source>
</evidence>
<dbReference type="InterPro" id="IPR027417">
    <property type="entry name" value="P-loop_NTPase"/>
</dbReference>
<dbReference type="AlphaFoldDB" id="A0A0E2Q080"/>
<evidence type="ECO:0000256" key="5">
    <source>
        <dbReference type="ARBA" id="ARBA00022741"/>
    </source>
</evidence>
<dbReference type="Gene3D" id="3.40.50.300">
    <property type="entry name" value="P-loop containing nucleotide triphosphate hydrolases"/>
    <property type="match status" value="1"/>
</dbReference>
<keyword evidence="7" id="KW-0029">Amino-acid transport</keyword>
<name>A0A0E2Q080_STRTR</name>
<comment type="similarity">
    <text evidence="2">Belongs to the ABC transporter superfamily.</text>
</comment>
<dbReference type="PROSITE" id="PS50893">
    <property type="entry name" value="ABC_TRANSPORTER_2"/>
    <property type="match status" value="1"/>
</dbReference>
<dbReference type="PROSITE" id="PS00211">
    <property type="entry name" value="ABC_TRANSPORTER_1"/>
    <property type="match status" value="1"/>
</dbReference>
<reference evidence="11" key="1">
    <citation type="submission" date="2013-12" db="EMBL/GenBank/DDBJ databases">
        <title>Genome sequences of Streptococcus thermophilus strains MTH17CL396 and M17PTZA496 isolated from Fontina cheese in Valle d'Aosta region (Italy).</title>
        <authorList>
            <person name="Treu L."/>
            <person name="Giacomini A."/>
            <person name="Corich V."/>
            <person name="Vendramin V."/>
            <person name="Bovo B."/>
        </authorList>
    </citation>
    <scope>NUCLEOTIDE SEQUENCE [LARGE SCALE GENOMIC DNA]</scope>
    <source>
        <strain evidence="11">M17PTZA496</strain>
    </source>
</reference>
<dbReference type="GO" id="GO:0005886">
    <property type="term" value="C:plasma membrane"/>
    <property type="evidence" value="ECO:0007669"/>
    <property type="project" value="UniProtKB-SubCell"/>
</dbReference>
<keyword evidence="8" id="KW-0472">Membrane</keyword>
<dbReference type="SMART" id="SM00382">
    <property type="entry name" value="AAA"/>
    <property type="match status" value="1"/>
</dbReference>
<evidence type="ECO:0000313" key="11">
    <source>
        <dbReference type="Proteomes" id="UP000024559"/>
    </source>
</evidence>
<dbReference type="PATRIC" id="fig|1433289.7.peg.1567"/>
<keyword evidence="5" id="KW-0547">Nucleotide-binding</keyword>
<dbReference type="InterPro" id="IPR003439">
    <property type="entry name" value="ABC_transporter-like_ATP-bd"/>
</dbReference>
<proteinExistence type="inferred from homology"/>
<dbReference type="Pfam" id="PF00005">
    <property type="entry name" value="ABC_tran"/>
    <property type="match status" value="1"/>
</dbReference>
<dbReference type="InterPro" id="IPR050086">
    <property type="entry name" value="MetN_ABC_transporter-like"/>
</dbReference>
<protein>
    <submittedName>
        <fullName evidence="10">Phosphate ABC transporter ATP-binding protein</fullName>
    </submittedName>
</protein>
<evidence type="ECO:0000259" key="9">
    <source>
        <dbReference type="PROSITE" id="PS50893"/>
    </source>
</evidence>
<sequence length="255" mass="28356">MTLISLKDLDVTIGKKQILKNIDLEVEKGSVTVFIGPSGSGKTTLLRTINLLQKPSQGILRISNTEVDTSKLSKNAIREIRQYSTMIFQSFNLFKNFTVLENVYRPLILNGKYSKSEAKEIALQALKDVGLEKFVSQYPATLSGGQQQRVAIARAVAFHPEVILFDEPTSSLDPEMVESVLQVIVNLAKKNITMILVTHEMEFARKIADKAVFIENGEILTQGDAKILLSNEGSHDRVRSFVNSLYRGTPESAEL</sequence>
<evidence type="ECO:0000256" key="2">
    <source>
        <dbReference type="ARBA" id="ARBA00005417"/>
    </source>
</evidence>
<dbReference type="SUPFAM" id="SSF52540">
    <property type="entry name" value="P-loop containing nucleoside triphosphate hydrolases"/>
    <property type="match status" value="1"/>
</dbReference>
<dbReference type="PIRSF" id="PIRSF039085">
    <property type="entry name" value="ABC_ATPase_HisP"/>
    <property type="match status" value="1"/>
</dbReference>
<comment type="caution">
    <text evidence="10">The sequence shown here is derived from an EMBL/GenBank/DDBJ whole genome shotgun (WGS) entry which is preliminary data.</text>
</comment>
<accession>A0A0E2Q080</accession>
<evidence type="ECO:0000256" key="4">
    <source>
        <dbReference type="ARBA" id="ARBA00022475"/>
    </source>
</evidence>
<dbReference type="PANTHER" id="PTHR43166:SF9">
    <property type="entry name" value="GLUTAMATE_ASPARTATE IMPORT ATP-BINDING PROTEIN GLTL"/>
    <property type="match status" value="1"/>
</dbReference>
<dbReference type="GO" id="GO:0016887">
    <property type="term" value="F:ATP hydrolysis activity"/>
    <property type="evidence" value="ECO:0007669"/>
    <property type="project" value="InterPro"/>
</dbReference>
<gene>
    <name evidence="10" type="ORF">X841_07590</name>
</gene>
<dbReference type="InterPro" id="IPR030679">
    <property type="entry name" value="ABC_ATPase_HisP-typ"/>
</dbReference>
<keyword evidence="3" id="KW-0813">Transport</keyword>
<evidence type="ECO:0000256" key="8">
    <source>
        <dbReference type="ARBA" id="ARBA00023136"/>
    </source>
</evidence>
<dbReference type="InterPro" id="IPR017871">
    <property type="entry name" value="ABC_transporter-like_CS"/>
</dbReference>
<evidence type="ECO:0000256" key="1">
    <source>
        <dbReference type="ARBA" id="ARBA00004202"/>
    </source>
</evidence>
<evidence type="ECO:0000256" key="6">
    <source>
        <dbReference type="ARBA" id="ARBA00022840"/>
    </source>
</evidence>
<dbReference type="PANTHER" id="PTHR43166">
    <property type="entry name" value="AMINO ACID IMPORT ATP-BINDING PROTEIN"/>
    <property type="match status" value="1"/>
</dbReference>
<evidence type="ECO:0000256" key="3">
    <source>
        <dbReference type="ARBA" id="ARBA00022448"/>
    </source>
</evidence>
<organism evidence="10 11">
    <name type="scientific">Streptococcus thermophilus M17PTZA496</name>
    <dbReference type="NCBI Taxonomy" id="1433289"/>
    <lineage>
        <taxon>Bacteria</taxon>
        <taxon>Bacillati</taxon>
        <taxon>Bacillota</taxon>
        <taxon>Bacilli</taxon>
        <taxon>Lactobacillales</taxon>
        <taxon>Streptococcaceae</taxon>
        <taxon>Streptococcus</taxon>
    </lineage>
</organism>